<dbReference type="OrthoDB" id="2431212at2759"/>
<dbReference type="EMBL" id="QKWP01000493">
    <property type="protein sequence ID" value="RIB19140.1"/>
    <property type="molecule type" value="Genomic_DNA"/>
</dbReference>
<protein>
    <submittedName>
        <fullName evidence="1">Uncharacterized protein</fullName>
    </submittedName>
</protein>
<sequence length="87" mass="10402">MELNCKMMPMEFGRPPTNIKKYYTTLKAEDWYNWTVLYSLPLFQEHLSKRHINGWAKFVKATQLCLEPVISKEELDEIKTLFISFIN</sequence>
<organism evidence="1 2">
    <name type="scientific">Gigaspora rosea</name>
    <dbReference type="NCBI Taxonomy" id="44941"/>
    <lineage>
        <taxon>Eukaryota</taxon>
        <taxon>Fungi</taxon>
        <taxon>Fungi incertae sedis</taxon>
        <taxon>Mucoromycota</taxon>
        <taxon>Glomeromycotina</taxon>
        <taxon>Glomeromycetes</taxon>
        <taxon>Diversisporales</taxon>
        <taxon>Gigasporaceae</taxon>
        <taxon>Gigaspora</taxon>
    </lineage>
</organism>
<evidence type="ECO:0000313" key="2">
    <source>
        <dbReference type="Proteomes" id="UP000266673"/>
    </source>
</evidence>
<dbReference type="AlphaFoldDB" id="A0A397V9M1"/>
<comment type="caution">
    <text evidence="1">The sequence shown here is derived from an EMBL/GenBank/DDBJ whole genome shotgun (WGS) entry which is preliminary data.</text>
</comment>
<dbReference type="STRING" id="44941.A0A397V9M1"/>
<reference evidence="1 2" key="1">
    <citation type="submission" date="2018-06" db="EMBL/GenBank/DDBJ databases">
        <title>Comparative genomics reveals the genomic features of Rhizophagus irregularis, R. cerebriforme, R. diaphanum and Gigaspora rosea, and their symbiotic lifestyle signature.</title>
        <authorList>
            <person name="Morin E."/>
            <person name="San Clemente H."/>
            <person name="Chen E.C.H."/>
            <person name="De La Providencia I."/>
            <person name="Hainaut M."/>
            <person name="Kuo A."/>
            <person name="Kohler A."/>
            <person name="Murat C."/>
            <person name="Tang N."/>
            <person name="Roy S."/>
            <person name="Loubradou J."/>
            <person name="Henrissat B."/>
            <person name="Grigoriev I.V."/>
            <person name="Corradi N."/>
            <person name="Roux C."/>
            <person name="Martin F.M."/>
        </authorList>
    </citation>
    <scope>NUCLEOTIDE SEQUENCE [LARGE SCALE GENOMIC DNA]</scope>
    <source>
        <strain evidence="1 2">DAOM 194757</strain>
    </source>
</reference>
<dbReference type="Proteomes" id="UP000266673">
    <property type="component" value="Unassembled WGS sequence"/>
</dbReference>
<evidence type="ECO:0000313" key="1">
    <source>
        <dbReference type="EMBL" id="RIB19140.1"/>
    </source>
</evidence>
<gene>
    <name evidence="1" type="ORF">C2G38_2307998</name>
</gene>
<keyword evidence="2" id="KW-1185">Reference proteome</keyword>
<feature type="non-terminal residue" evidence="1">
    <location>
        <position position="87"/>
    </location>
</feature>
<dbReference type="PANTHER" id="PTHR46579">
    <property type="entry name" value="F5/8 TYPE C DOMAIN-CONTAINING PROTEIN-RELATED"/>
    <property type="match status" value="1"/>
</dbReference>
<name>A0A397V9M1_9GLOM</name>
<dbReference type="PANTHER" id="PTHR46579:SF1">
    <property type="entry name" value="F5_8 TYPE C DOMAIN-CONTAINING PROTEIN"/>
    <property type="match status" value="1"/>
</dbReference>
<proteinExistence type="predicted"/>
<accession>A0A397V9M1</accession>